<feature type="region of interest" description="Disordered" evidence="1">
    <location>
        <begin position="515"/>
        <end position="620"/>
    </location>
</feature>
<organism evidence="2 3">
    <name type="scientific">Phanerochaete sordida</name>
    <dbReference type="NCBI Taxonomy" id="48140"/>
    <lineage>
        <taxon>Eukaryota</taxon>
        <taxon>Fungi</taxon>
        <taxon>Dikarya</taxon>
        <taxon>Basidiomycota</taxon>
        <taxon>Agaricomycotina</taxon>
        <taxon>Agaricomycetes</taxon>
        <taxon>Polyporales</taxon>
        <taxon>Phanerochaetaceae</taxon>
        <taxon>Phanerochaete</taxon>
    </lineage>
</organism>
<feature type="compositionally biased region" description="Polar residues" evidence="1">
    <location>
        <begin position="346"/>
        <end position="358"/>
    </location>
</feature>
<name>A0A9P3GAG9_9APHY</name>
<feature type="compositionally biased region" description="Polar residues" evidence="1">
    <location>
        <begin position="561"/>
        <end position="595"/>
    </location>
</feature>
<sequence length="1085" mass="114063">MDDLYNNAWGDSSEYPASSATWSTTPVVSPAQHEEADLANPSWSTGNEVKWDQPSEHASEFGWSTADADAGWGPSTYEGISIEKPETDSGPTDENIPTTPTTEDTTVEDTDEDRSTESPVTEDAAPVGLGFSVPVSIESESLAVIPDPDGFGTFEDATSVSELHSKLAPDVEEDSWGSPWASAPAEDEDEPEAKRVDEWELARKNKEQLDRKVPPELLASILSQCEEYFRETIKPADSKKSESKEEPWMADWRGGIEGIEGLEASMQTLVPELTLQPAAQFTKTAIVKNVAGCIRVTKNLPLSKASPMSHYLAAKGSTAWEAAVKQRKGGGEDDVVPVGWRIVENQNTGTLEHQSPTVPKSGGLFSFWSKRQSKPPAPVATTPKESSPTRPSTPSQSNPLSRDSDSQPVRASVDTTPSPSLSSATDRQPSPAPETIPRKDSLDIFGSPSSTPPTTYADAPEPEVDLQAQPLQPPPSAVSRFLNRFSRKRSSIGSASPRSSLALSTDDLEFLSDIIPSASDNHDDDDDQLKNLHDMLKPEPLPPALPPPPLAPPPRPTPTAGSSSQRPNATSAGQPSVFGSTDSLPPPSQGQTPQSDLDDLFGAFETSPSPTSASGTAAISAASVPAVASIGRAPARSPSPLIPATQSRTSSPSPLSFSNTLVPTRTESLPGVLPPPSTPPLPRSSTNPSESSMSRRPSLKPKVPLSFTIPAPPAEISPTLPSASEIPLAQLYPQAAARQQAQQSSPGSSPQRASLPAQPSRSHTPVMVKAPLNSKTTSAPLLPPPPGSSQVSASAATNLFGDDDDFDDFQSSTPVMDNTSTSFAFPPPPSATTKLASLAPLLPPPSNFASPIRPSPSTPQPLSSDPLSDDFGALLSSSASLDSHRSRKSGMNSTFQSDQSLLSTPQKSRAFHFDEVSPVSTALRTPSPPRPPSKPAKLSLALDPPQIPAPPSILSPEEKQARVNQHMRTLSLMERAAARPGQWPAPPSPLPQALSFGVLGEKAKNAVDLLGDDESFGAFESEGIAALPSAGPGKLGSIVEAKETKAPPAWGGIAPPSAKPLPSASTGKKGAGGLSAQDLSFFEGL</sequence>
<feature type="compositionally biased region" description="Low complexity" evidence="1">
    <location>
        <begin position="92"/>
        <end position="104"/>
    </location>
</feature>
<feature type="region of interest" description="Disordered" evidence="1">
    <location>
        <begin position="168"/>
        <end position="195"/>
    </location>
</feature>
<dbReference type="EMBL" id="BPQB01000019">
    <property type="protein sequence ID" value="GJE91037.1"/>
    <property type="molecule type" value="Genomic_DNA"/>
</dbReference>
<feature type="compositionally biased region" description="Polar residues" evidence="1">
    <location>
        <begin position="788"/>
        <end position="797"/>
    </location>
</feature>
<proteinExistence type="predicted"/>
<accession>A0A9P3GAG9</accession>
<comment type="caution">
    <text evidence="2">The sequence shown here is derived from an EMBL/GenBank/DDBJ whole genome shotgun (WGS) entry which is preliminary data.</text>
</comment>
<feature type="compositionally biased region" description="Polar residues" evidence="1">
    <location>
        <begin position="15"/>
        <end position="27"/>
    </location>
</feature>
<feature type="compositionally biased region" description="Low complexity" evidence="1">
    <location>
        <begin position="869"/>
        <end position="881"/>
    </location>
</feature>
<feature type="compositionally biased region" description="Low complexity" evidence="1">
    <location>
        <begin position="1054"/>
        <end position="1065"/>
    </location>
</feature>
<protein>
    <submittedName>
        <fullName evidence="2">Uncharacterized protein</fullName>
    </submittedName>
</protein>
<reference evidence="2 3" key="1">
    <citation type="submission" date="2021-08" db="EMBL/GenBank/DDBJ databases">
        <title>Draft Genome Sequence of Phanerochaete sordida strain YK-624.</title>
        <authorList>
            <person name="Mori T."/>
            <person name="Dohra H."/>
            <person name="Suzuki T."/>
            <person name="Kawagishi H."/>
            <person name="Hirai H."/>
        </authorList>
    </citation>
    <scope>NUCLEOTIDE SEQUENCE [LARGE SCALE GENOMIC DNA]</scope>
    <source>
        <strain evidence="2 3">YK-624</strain>
    </source>
</reference>
<feature type="compositionally biased region" description="Basic and acidic residues" evidence="1">
    <location>
        <begin position="528"/>
        <end position="537"/>
    </location>
</feature>
<feature type="compositionally biased region" description="Low complexity" evidence="1">
    <location>
        <begin position="381"/>
        <end position="399"/>
    </location>
</feature>
<feature type="compositionally biased region" description="Polar residues" evidence="1">
    <location>
        <begin position="890"/>
        <end position="907"/>
    </location>
</feature>
<feature type="compositionally biased region" description="Basic and acidic residues" evidence="1">
    <location>
        <begin position="49"/>
        <end position="59"/>
    </location>
</feature>
<feature type="compositionally biased region" description="Low complexity" evidence="1">
    <location>
        <begin position="647"/>
        <end position="661"/>
    </location>
</feature>
<feature type="compositionally biased region" description="Low complexity" evidence="1">
    <location>
        <begin position="733"/>
        <end position="754"/>
    </location>
</feature>
<feature type="compositionally biased region" description="Pro residues" evidence="1">
    <location>
        <begin position="539"/>
        <end position="557"/>
    </location>
</feature>
<keyword evidence="3" id="KW-1185">Reference proteome</keyword>
<feature type="region of interest" description="Disordered" evidence="1">
    <location>
        <begin position="1046"/>
        <end position="1074"/>
    </location>
</feature>
<feature type="compositionally biased region" description="Pro residues" evidence="1">
    <location>
        <begin position="672"/>
        <end position="682"/>
    </location>
</feature>
<feature type="compositionally biased region" description="Low complexity" evidence="1">
    <location>
        <begin position="606"/>
        <end position="620"/>
    </location>
</feature>
<dbReference type="Proteomes" id="UP000703269">
    <property type="component" value="Unassembled WGS sequence"/>
</dbReference>
<dbReference type="AlphaFoldDB" id="A0A9P3GAG9"/>
<evidence type="ECO:0000256" key="1">
    <source>
        <dbReference type="SAM" id="MobiDB-lite"/>
    </source>
</evidence>
<feature type="region of interest" description="Disordered" evidence="1">
    <location>
        <begin position="346"/>
        <end position="479"/>
    </location>
</feature>
<gene>
    <name evidence="2" type="ORF">PsYK624_071850</name>
</gene>
<evidence type="ECO:0000313" key="3">
    <source>
        <dbReference type="Proteomes" id="UP000703269"/>
    </source>
</evidence>
<feature type="compositionally biased region" description="Acidic residues" evidence="1">
    <location>
        <begin position="105"/>
        <end position="114"/>
    </location>
</feature>
<feature type="compositionally biased region" description="Low complexity" evidence="1">
    <location>
        <begin position="831"/>
        <end position="840"/>
    </location>
</feature>
<feature type="region of interest" description="Disordered" evidence="1">
    <location>
        <begin position="1"/>
        <end position="127"/>
    </location>
</feature>
<dbReference type="OrthoDB" id="3262497at2759"/>
<feature type="region of interest" description="Disordered" evidence="1">
    <location>
        <begin position="632"/>
        <end position="965"/>
    </location>
</feature>
<evidence type="ECO:0000313" key="2">
    <source>
        <dbReference type="EMBL" id="GJE91037.1"/>
    </source>
</evidence>
<feature type="compositionally biased region" description="Polar residues" evidence="1">
    <location>
        <begin position="406"/>
        <end position="428"/>
    </location>
</feature>